<dbReference type="InterPro" id="IPR014747">
    <property type="entry name" value="Bac_photo_RC_H_C"/>
</dbReference>
<proteinExistence type="predicted"/>
<dbReference type="EMBL" id="JBEPBX010000001">
    <property type="protein sequence ID" value="MER6612219.1"/>
    <property type="molecule type" value="Genomic_DNA"/>
</dbReference>
<dbReference type="Proteomes" id="UP001445472">
    <property type="component" value="Unassembled WGS sequence"/>
</dbReference>
<evidence type="ECO:0000313" key="2">
    <source>
        <dbReference type="Proteomes" id="UP001445472"/>
    </source>
</evidence>
<protein>
    <submittedName>
        <fullName evidence="1">PRC-barrel domain containing protein</fullName>
    </submittedName>
</protein>
<gene>
    <name evidence="1" type="ORF">ABT276_02200</name>
</gene>
<accession>A0ABV1UN31</accession>
<evidence type="ECO:0000313" key="1">
    <source>
        <dbReference type="EMBL" id="MER6612219.1"/>
    </source>
</evidence>
<keyword evidence="2" id="KW-1185">Reference proteome</keyword>
<dbReference type="SUPFAM" id="SSF50346">
    <property type="entry name" value="PRC-barrel domain"/>
    <property type="match status" value="1"/>
</dbReference>
<comment type="caution">
    <text evidence="1">The sequence shown here is derived from an EMBL/GenBank/DDBJ whole genome shotgun (WGS) entry which is preliminary data.</text>
</comment>
<dbReference type="Gene3D" id="3.90.50.10">
    <property type="entry name" value="Photosynthetic Reaction Center, subunit H, domain 2"/>
    <property type="match status" value="1"/>
</dbReference>
<organism evidence="1 2">
    <name type="scientific">Streptomyces xantholiticus</name>
    <dbReference type="NCBI Taxonomy" id="68285"/>
    <lineage>
        <taxon>Bacteria</taxon>
        <taxon>Bacillati</taxon>
        <taxon>Actinomycetota</taxon>
        <taxon>Actinomycetes</taxon>
        <taxon>Kitasatosporales</taxon>
        <taxon>Streptomycetaceae</taxon>
        <taxon>Streptomyces</taxon>
    </lineage>
</organism>
<dbReference type="InterPro" id="IPR011033">
    <property type="entry name" value="PRC_barrel-like_sf"/>
</dbReference>
<sequence>MDPTLWAYTPASGRSEHNSLVGYKVEATDGGIGKVDKHSDEVGSAHIVVDTGPWIFGKHALLPAGIISSIDIAAETIHVSRTKQEIKNAPEFEKDQHADDAGYRERLGGYYGGFIG</sequence>
<name>A0ABV1UN31_9ACTN</name>
<dbReference type="RefSeq" id="WP_351974670.1">
    <property type="nucleotide sequence ID" value="NZ_JBEPBX010000001.1"/>
</dbReference>
<reference evidence="1 2" key="1">
    <citation type="submission" date="2024-06" db="EMBL/GenBank/DDBJ databases">
        <title>The Natural Products Discovery Center: Release of the First 8490 Sequenced Strains for Exploring Actinobacteria Biosynthetic Diversity.</title>
        <authorList>
            <person name="Kalkreuter E."/>
            <person name="Kautsar S.A."/>
            <person name="Yang D."/>
            <person name="Bader C.D."/>
            <person name="Teijaro C.N."/>
            <person name="Fluegel L."/>
            <person name="Davis C.M."/>
            <person name="Simpson J.R."/>
            <person name="Lauterbach L."/>
            <person name="Steele A.D."/>
            <person name="Gui C."/>
            <person name="Meng S."/>
            <person name="Li G."/>
            <person name="Viehrig K."/>
            <person name="Ye F."/>
            <person name="Su P."/>
            <person name="Kiefer A.F."/>
            <person name="Nichols A."/>
            <person name="Cepeda A.J."/>
            <person name="Yan W."/>
            <person name="Fan B."/>
            <person name="Jiang Y."/>
            <person name="Adhikari A."/>
            <person name="Zheng C.-J."/>
            <person name="Schuster L."/>
            <person name="Cowan T.M."/>
            <person name="Smanski M.J."/>
            <person name="Chevrette M.G."/>
            <person name="De Carvalho L.P.S."/>
            <person name="Shen B."/>
        </authorList>
    </citation>
    <scope>NUCLEOTIDE SEQUENCE [LARGE SCALE GENOMIC DNA]</scope>
    <source>
        <strain evidence="1 2">NPDC000837</strain>
    </source>
</reference>